<gene>
    <name evidence="8" type="ORF">GCM10010910_27090</name>
</gene>
<evidence type="ECO:0000256" key="6">
    <source>
        <dbReference type="ARBA" id="ARBA00031828"/>
    </source>
</evidence>
<evidence type="ECO:0000256" key="7">
    <source>
        <dbReference type="PIRNR" id="PIRNR004682"/>
    </source>
</evidence>
<dbReference type="SUPFAM" id="SSF56784">
    <property type="entry name" value="HAD-like"/>
    <property type="match status" value="1"/>
</dbReference>
<comment type="similarity">
    <text evidence="7">Belongs to the gmhB family.</text>
</comment>
<dbReference type="InterPro" id="IPR036412">
    <property type="entry name" value="HAD-like_sf"/>
</dbReference>
<evidence type="ECO:0000256" key="3">
    <source>
        <dbReference type="ARBA" id="ARBA00022723"/>
    </source>
</evidence>
<keyword evidence="4 7" id="KW-0378">Hydrolase</keyword>
<dbReference type="PANTHER" id="PTHR42891">
    <property type="entry name" value="D-GLYCERO-BETA-D-MANNO-HEPTOSE-1,7-BISPHOSPHATE 7-PHOSPHATASE"/>
    <property type="match status" value="1"/>
</dbReference>
<dbReference type="EMBL" id="BMMQ01000010">
    <property type="protein sequence ID" value="GGO66807.1"/>
    <property type="molecule type" value="Genomic_DNA"/>
</dbReference>
<keyword evidence="2 7" id="KW-0963">Cytoplasm</keyword>
<accession>A0ABQ2N8B7</accession>
<comment type="subcellular location">
    <subcellularLocation>
        <location evidence="1 7">Cytoplasm</location>
    </subcellularLocation>
</comment>
<organism evidence="8 9">
    <name type="scientific">Microbacterium nanhaiense</name>
    <dbReference type="NCBI Taxonomy" id="1301026"/>
    <lineage>
        <taxon>Bacteria</taxon>
        <taxon>Bacillati</taxon>
        <taxon>Actinomycetota</taxon>
        <taxon>Actinomycetes</taxon>
        <taxon>Micrococcales</taxon>
        <taxon>Microbacteriaceae</taxon>
        <taxon>Microbacterium</taxon>
    </lineage>
</organism>
<evidence type="ECO:0000256" key="4">
    <source>
        <dbReference type="ARBA" id="ARBA00022801"/>
    </source>
</evidence>
<evidence type="ECO:0000313" key="8">
    <source>
        <dbReference type="EMBL" id="GGO66807.1"/>
    </source>
</evidence>
<dbReference type="NCBIfam" id="TIGR01509">
    <property type="entry name" value="HAD-SF-IA-v3"/>
    <property type="match status" value="1"/>
</dbReference>
<evidence type="ECO:0000256" key="5">
    <source>
        <dbReference type="ARBA" id="ARBA00023277"/>
    </source>
</evidence>
<evidence type="ECO:0000256" key="1">
    <source>
        <dbReference type="ARBA" id="ARBA00004496"/>
    </source>
</evidence>
<protein>
    <recommendedName>
        <fullName evidence="6 7">D,D-heptose 1,7-bisphosphate phosphatase</fullName>
        <ecNumber evidence="7">3.1.3.-</ecNumber>
    </recommendedName>
</protein>
<keyword evidence="5 7" id="KW-0119">Carbohydrate metabolism</keyword>
<dbReference type="PIRSF" id="PIRSF004682">
    <property type="entry name" value="GmhB"/>
    <property type="match status" value="1"/>
</dbReference>
<evidence type="ECO:0000313" key="9">
    <source>
        <dbReference type="Proteomes" id="UP000638043"/>
    </source>
</evidence>
<evidence type="ECO:0000256" key="2">
    <source>
        <dbReference type="ARBA" id="ARBA00022490"/>
    </source>
</evidence>
<dbReference type="InterPro" id="IPR006549">
    <property type="entry name" value="HAD-SF_hydro_IIIA"/>
</dbReference>
<dbReference type="EC" id="3.1.3.-" evidence="7"/>
<sequence length="178" mass="18346">MTAPTAPAAILFDRDGTLIVDVPYNDDERRVVPMPTAVAAVTRARAAGCRVGVITNQSGIARGLVSREGLARIHDRVTALFGEFDVWRVCPHGPDDGCSCRKPAPGMVSSAAAELGVAPERVVVIGDIAADIDAASAAGASGILVPTPRTLPEEVARAPWVAANLDEAVVSALEGARS</sequence>
<dbReference type="RefSeq" id="WP_188702769.1">
    <property type="nucleotide sequence ID" value="NZ_BMMQ01000010.1"/>
</dbReference>
<dbReference type="Gene3D" id="3.40.50.1000">
    <property type="entry name" value="HAD superfamily/HAD-like"/>
    <property type="match status" value="1"/>
</dbReference>
<name>A0ABQ2N8B7_9MICO</name>
<comment type="caution">
    <text evidence="8">The sequence shown here is derived from an EMBL/GenBank/DDBJ whole genome shotgun (WGS) entry which is preliminary data.</text>
</comment>
<dbReference type="NCBIfam" id="TIGR01656">
    <property type="entry name" value="Histidinol-ppas"/>
    <property type="match status" value="1"/>
</dbReference>
<dbReference type="InterPro" id="IPR006439">
    <property type="entry name" value="HAD-SF_hydro_IA"/>
</dbReference>
<dbReference type="NCBIfam" id="TIGR01662">
    <property type="entry name" value="HAD-SF-IIIA"/>
    <property type="match status" value="1"/>
</dbReference>
<dbReference type="InterPro" id="IPR023214">
    <property type="entry name" value="HAD_sf"/>
</dbReference>
<keyword evidence="3" id="KW-0479">Metal-binding</keyword>
<dbReference type="PANTHER" id="PTHR42891:SF1">
    <property type="entry name" value="D-GLYCERO-BETA-D-MANNO-HEPTOSE-1,7-BISPHOSPHATE 7-PHOSPHATASE"/>
    <property type="match status" value="1"/>
</dbReference>
<keyword evidence="9" id="KW-1185">Reference proteome</keyword>
<proteinExistence type="inferred from homology"/>
<dbReference type="Pfam" id="PF13242">
    <property type="entry name" value="Hydrolase_like"/>
    <property type="match status" value="1"/>
</dbReference>
<dbReference type="InterPro" id="IPR006543">
    <property type="entry name" value="Histidinol-phos"/>
</dbReference>
<dbReference type="InterPro" id="IPR004446">
    <property type="entry name" value="Heptose_bisP_phosphatase"/>
</dbReference>
<reference evidence="9" key="1">
    <citation type="journal article" date="2019" name="Int. J. Syst. Evol. Microbiol.">
        <title>The Global Catalogue of Microorganisms (GCM) 10K type strain sequencing project: providing services to taxonomists for standard genome sequencing and annotation.</title>
        <authorList>
            <consortium name="The Broad Institute Genomics Platform"/>
            <consortium name="The Broad Institute Genome Sequencing Center for Infectious Disease"/>
            <person name="Wu L."/>
            <person name="Ma J."/>
        </authorList>
    </citation>
    <scope>NUCLEOTIDE SEQUENCE [LARGE SCALE GENOMIC DNA]</scope>
    <source>
        <strain evidence="9">CGMCC 4.7181</strain>
    </source>
</reference>
<dbReference type="Proteomes" id="UP000638043">
    <property type="component" value="Unassembled WGS sequence"/>
</dbReference>